<evidence type="ECO:0000256" key="5">
    <source>
        <dbReference type="ARBA" id="ARBA00023002"/>
    </source>
</evidence>
<dbReference type="InterPro" id="IPR009075">
    <property type="entry name" value="AcylCo_DH/oxidase_C"/>
</dbReference>
<evidence type="ECO:0000259" key="7">
    <source>
        <dbReference type="Pfam" id="PF02771"/>
    </source>
</evidence>
<dbReference type="PANTHER" id="PTHR43884">
    <property type="entry name" value="ACYL-COA DEHYDROGENASE"/>
    <property type="match status" value="1"/>
</dbReference>
<dbReference type="SUPFAM" id="SSF47203">
    <property type="entry name" value="Acyl-CoA dehydrogenase C-terminal domain-like"/>
    <property type="match status" value="1"/>
</dbReference>
<dbReference type="InterPro" id="IPR046373">
    <property type="entry name" value="Acyl-CoA_Oxase/DH_mid-dom_sf"/>
</dbReference>
<evidence type="ECO:0000256" key="4">
    <source>
        <dbReference type="ARBA" id="ARBA00022827"/>
    </source>
</evidence>
<evidence type="ECO:0000259" key="6">
    <source>
        <dbReference type="Pfam" id="PF00441"/>
    </source>
</evidence>
<dbReference type="InterPro" id="IPR036250">
    <property type="entry name" value="AcylCo_DH-like_C"/>
</dbReference>
<comment type="cofactor">
    <cofactor evidence="1">
        <name>FAD</name>
        <dbReference type="ChEBI" id="CHEBI:57692"/>
    </cofactor>
</comment>
<dbReference type="InterPro" id="IPR037069">
    <property type="entry name" value="AcylCoA_DH/ox_N_sf"/>
</dbReference>
<dbReference type="Pfam" id="PF00441">
    <property type="entry name" value="Acyl-CoA_dh_1"/>
    <property type="match status" value="1"/>
</dbReference>
<dbReference type="EC" id="1.-.-.-" evidence="8"/>
<dbReference type="Proteomes" id="UP001176471">
    <property type="component" value="Unassembled WGS sequence"/>
</dbReference>
<comment type="caution">
    <text evidence="8">The sequence shown here is derived from an EMBL/GenBank/DDBJ whole genome shotgun (WGS) entry which is preliminary data.</text>
</comment>
<reference evidence="8" key="1">
    <citation type="submission" date="2023-07" db="EMBL/GenBank/DDBJ databases">
        <title>Bacterial whole genome sequence for Sphingobium sp. HBC34.</title>
        <authorList>
            <person name="Le V."/>
            <person name="Ko S.-R."/>
            <person name="Ahn C.-Y."/>
            <person name="Oh H.-M."/>
        </authorList>
    </citation>
    <scope>NUCLEOTIDE SEQUENCE</scope>
    <source>
        <strain evidence="8">HBC34</strain>
    </source>
</reference>
<protein>
    <submittedName>
        <fullName evidence="8">Acyl-CoA dehydrogenase family protein</fullName>
        <ecNumber evidence="8">1.-.-.-</ecNumber>
    </submittedName>
</protein>
<dbReference type="SUPFAM" id="SSF56645">
    <property type="entry name" value="Acyl-CoA dehydrogenase NM domain-like"/>
    <property type="match status" value="1"/>
</dbReference>
<sequence length="368" mass="39101">MQLDFSEEQRALQADVRRFFERACPISTVRKVIDSGDSHDPVLWKQVSEQGFLAAAIPEAFGGAGAGYLELCLVAEEVGRALAPLPAVSSLYQAAELILMTGSDAQKRTWLPRIASGDVIATVAVAEAAGNVAADLISAQVSGGKLTGRKWPVSDGLVADLAIVAARCDQGISLYLVDLASAGVSRRAVKSIDPSRPQAEILFDGVAVELLGAAGEGLGLIDAVRDRAAILVAFEQIGGAQAALDMARDYALGRYAFGRPIGGFQAIKHMLADMYVSLELARSNSYYGAWALATNAPQLPLAAATARVSAIEAYKLCSSNNIQTHGGMGFTWEFDCHLHYRRARYLASVLGTSPLWERKLVAAYRSAA</sequence>
<dbReference type="InterPro" id="IPR013786">
    <property type="entry name" value="AcylCoA_DH/ox_N"/>
</dbReference>
<keyword evidence="4" id="KW-0274">FAD</keyword>
<name>A0ABT8ZPG4_9SPHN</name>
<evidence type="ECO:0000313" key="8">
    <source>
        <dbReference type="EMBL" id="MDO7836417.1"/>
    </source>
</evidence>
<keyword evidence="3" id="KW-0285">Flavoprotein</keyword>
<dbReference type="PANTHER" id="PTHR43884:SF20">
    <property type="entry name" value="ACYL-COA DEHYDROGENASE FADE28"/>
    <property type="match status" value="1"/>
</dbReference>
<dbReference type="EMBL" id="JAUQOM010000008">
    <property type="protein sequence ID" value="MDO7836417.1"/>
    <property type="molecule type" value="Genomic_DNA"/>
</dbReference>
<dbReference type="Pfam" id="PF02771">
    <property type="entry name" value="Acyl-CoA_dh_N"/>
    <property type="match status" value="1"/>
</dbReference>
<dbReference type="Gene3D" id="1.10.540.10">
    <property type="entry name" value="Acyl-CoA dehydrogenase/oxidase, N-terminal domain"/>
    <property type="match status" value="1"/>
</dbReference>
<dbReference type="RefSeq" id="WP_304536834.1">
    <property type="nucleotide sequence ID" value="NZ_JAUQOM010000008.1"/>
</dbReference>
<gene>
    <name evidence="8" type="ORF">Q4610_15310</name>
</gene>
<dbReference type="InterPro" id="IPR009100">
    <property type="entry name" value="AcylCoA_DH/oxidase_NM_dom_sf"/>
</dbReference>
<keyword evidence="5 8" id="KW-0560">Oxidoreductase</keyword>
<evidence type="ECO:0000256" key="3">
    <source>
        <dbReference type="ARBA" id="ARBA00022630"/>
    </source>
</evidence>
<proteinExistence type="inferred from homology"/>
<evidence type="ECO:0000256" key="1">
    <source>
        <dbReference type="ARBA" id="ARBA00001974"/>
    </source>
</evidence>
<feature type="domain" description="Acyl-CoA dehydrogenase/oxidase N-terminal" evidence="7">
    <location>
        <begin position="6"/>
        <end position="118"/>
    </location>
</feature>
<organism evidence="8 9">
    <name type="scientific">Sphingobium cyanobacteriorum</name>
    <dbReference type="NCBI Taxonomy" id="3063954"/>
    <lineage>
        <taxon>Bacteria</taxon>
        <taxon>Pseudomonadati</taxon>
        <taxon>Pseudomonadota</taxon>
        <taxon>Alphaproteobacteria</taxon>
        <taxon>Sphingomonadales</taxon>
        <taxon>Sphingomonadaceae</taxon>
        <taxon>Sphingobium</taxon>
    </lineage>
</organism>
<dbReference type="GO" id="GO:0016491">
    <property type="term" value="F:oxidoreductase activity"/>
    <property type="evidence" value="ECO:0007669"/>
    <property type="project" value="UniProtKB-KW"/>
</dbReference>
<keyword evidence="9" id="KW-1185">Reference proteome</keyword>
<accession>A0ABT8ZPG4</accession>
<feature type="domain" description="Acyl-CoA dehydrogenase/oxidase C-terminal" evidence="6">
    <location>
        <begin position="216"/>
        <end position="353"/>
    </location>
</feature>
<dbReference type="Gene3D" id="2.40.110.10">
    <property type="entry name" value="Butyryl-CoA Dehydrogenase, subunit A, domain 2"/>
    <property type="match status" value="1"/>
</dbReference>
<evidence type="ECO:0000313" key="9">
    <source>
        <dbReference type="Proteomes" id="UP001176471"/>
    </source>
</evidence>
<evidence type="ECO:0000256" key="2">
    <source>
        <dbReference type="ARBA" id="ARBA00009347"/>
    </source>
</evidence>
<comment type="similarity">
    <text evidence="2">Belongs to the acyl-CoA dehydrogenase family.</text>
</comment>
<dbReference type="Gene3D" id="1.20.140.10">
    <property type="entry name" value="Butyryl-CoA Dehydrogenase, subunit A, domain 3"/>
    <property type="match status" value="1"/>
</dbReference>